<feature type="region of interest" description="Disordered" evidence="1">
    <location>
        <begin position="27"/>
        <end position="60"/>
    </location>
</feature>
<evidence type="ECO:0008006" key="5">
    <source>
        <dbReference type="Google" id="ProtNLM"/>
    </source>
</evidence>
<protein>
    <recommendedName>
        <fullName evidence="5">Imelysin</fullName>
    </recommendedName>
</protein>
<keyword evidence="4" id="KW-1185">Reference proteome</keyword>
<feature type="signal peptide" evidence="2">
    <location>
        <begin position="1"/>
        <end position="21"/>
    </location>
</feature>
<dbReference type="RefSeq" id="WP_177325916.1">
    <property type="nucleotide sequence ID" value="NZ_FOMX01000009.1"/>
</dbReference>
<gene>
    <name evidence="3" type="ORF">SAMN02745121_03092</name>
</gene>
<accession>A0A1I1Y0K9</accession>
<feature type="compositionally biased region" description="Low complexity" evidence="1">
    <location>
        <begin position="42"/>
        <end position="51"/>
    </location>
</feature>
<keyword evidence="2" id="KW-0732">Signal</keyword>
<organism evidence="3 4">
    <name type="scientific">Nannocystis exedens</name>
    <dbReference type="NCBI Taxonomy" id="54"/>
    <lineage>
        <taxon>Bacteria</taxon>
        <taxon>Pseudomonadati</taxon>
        <taxon>Myxococcota</taxon>
        <taxon>Polyangia</taxon>
        <taxon>Nannocystales</taxon>
        <taxon>Nannocystaceae</taxon>
        <taxon>Nannocystis</taxon>
    </lineage>
</organism>
<name>A0A1I1Y0K9_9BACT</name>
<reference evidence="4" key="1">
    <citation type="submission" date="2016-10" db="EMBL/GenBank/DDBJ databases">
        <authorList>
            <person name="Varghese N."/>
            <person name="Submissions S."/>
        </authorList>
    </citation>
    <scope>NUCLEOTIDE SEQUENCE [LARGE SCALE GENOMIC DNA]</scope>
    <source>
        <strain evidence="4">ATCC 25963</strain>
    </source>
</reference>
<dbReference type="Proteomes" id="UP000199400">
    <property type="component" value="Unassembled WGS sequence"/>
</dbReference>
<dbReference type="AlphaFoldDB" id="A0A1I1Y0K9"/>
<dbReference type="PROSITE" id="PS51257">
    <property type="entry name" value="PROKAR_LIPOPROTEIN"/>
    <property type="match status" value="1"/>
</dbReference>
<evidence type="ECO:0000313" key="4">
    <source>
        <dbReference type="Proteomes" id="UP000199400"/>
    </source>
</evidence>
<sequence length="400" mass="41753">MLRAALVLVLALAGTACNAPATAPAAKSEAAPSARPAPPAKAEPAPAKAEPAPTPAKARDPLCDAAAAPLAALREHRGNAPVAYTGTPLQAWVKASDAATGRHDDAAIAAVLVDTSPAGFAFLRARIEGSIAQWMRERLKHAAEDKEGREAAWAAARCAWDVALKPLAVEVAGAEPGLAEEIDAAFAAGEAALASGDPTTIDKALLPGHEVIEKTWFRLAHRRLMSALAEAKEKSDPVPLARARGVFEDLRDRLKDRNTPGIAVVDTALTAPPTKVDADAIEREIALALVKRARKYCDEALTPAAKGPLGSAAAMATAAEGMAYTRVVLPDMSEKLKGQGFDEAAHLQAWQGYGEAVAEADADEAKRLSAELVQWNCAYQRALAIRECTSSADEVSAKAP</sequence>
<evidence type="ECO:0000256" key="1">
    <source>
        <dbReference type="SAM" id="MobiDB-lite"/>
    </source>
</evidence>
<evidence type="ECO:0000256" key="2">
    <source>
        <dbReference type="SAM" id="SignalP"/>
    </source>
</evidence>
<proteinExistence type="predicted"/>
<dbReference type="EMBL" id="FOMX01000009">
    <property type="protein sequence ID" value="SFE13076.1"/>
    <property type="molecule type" value="Genomic_DNA"/>
</dbReference>
<feature type="chain" id="PRO_5011566376" description="Imelysin" evidence="2">
    <location>
        <begin position="22"/>
        <end position="400"/>
    </location>
</feature>
<evidence type="ECO:0000313" key="3">
    <source>
        <dbReference type="EMBL" id="SFE13076.1"/>
    </source>
</evidence>